<dbReference type="EMBL" id="JAUJLE010000126">
    <property type="protein sequence ID" value="KAK0978726.1"/>
    <property type="molecule type" value="Genomic_DNA"/>
</dbReference>
<gene>
    <name evidence="3" type="ORF">LTR91_012824</name>
</gene>
<evidence type="ECO:0000313" key="3">
    <source>
        <dbReference type="EMBL" id="KAK0978726.1"/>
    </source>
</evidence>
<dbReference type="SUPFAM" id="SSF51182">
    <property type="entry name" value="RmlC-like cupins"/>
    <property type="match status" value="1"/>
</dbReference>
<feature type="domain" description="Cupin type-2" evidence="2">
    <location>
        <begin position="47"/>
        <end position="114"/>
    </location>
</feature>
<reference evidence="3" key="1">
    <citation type="submission" date="2023-06" db="EMBL/GenBank/DDBJ databases">
        <title>Black Yeasts Isolated from many extreme environments.</title>
        <authorList>
            <person name="Coleine C."/>
            <person name="Stajich J.E."/>
            <person name="Selbmann L."/>
        </authorList>
    </citation>
    <scope>NUCLEOTIDE SEQUENCE</scope>
    <source>
        <strain evidence="3">CCFEE 5200</strain>
    </source>
</reference>
<dbReference type="Pfam" id="PF07883">
    <property type="entry name" value="Cupin_2"/>
    <property type="match status" value="1"/>
</dbReference>
<name>A0AAN6KEM5_9PEZI</name>
<sequence>MAPYQPTHLPYGLKDPAKRVIRNPGLKDEANFLRYGVETGGDHFSVRVTVKGGGGVPIHRHYGYSEIFNPVSGAVGVVGENGTKTMILRPDDTYQVQSEEWHRFFNPSETASIVFEIKIQPAHQGFDKLLYIYYGLADDGHGRPDGAPKSLFHALMLMNMGGVGYPGLVGWLFGVFVVIAGLIAGDWRRRALDQEILR</sequence>
<dbReference type="InterPro" id="IPR011051">
    <property type="entry name" value="RmlC_Cupin_sf"/>
</dbReference>
<dbReference type="AlphaFoldDB" id="A0AAN6KEM5"/>
<dbReference type="InterPro" id="IPR013096">
    <property type="entry name" value="Cupin_2"/>
</dbReference>
<evidence type="ECO:0000256" key="1">
    <source>
        <dbReference type="SAM" id="Phobius"/>
    </source>
</evidence>
<feature type="transmembrane region" description="Helical" evidence="1">
    <location>
        <begin position="163"/>
        <end position="184"/>
    </location>
</feature>
<proteinExistence type="predicted"/>
<evidence type="ECO:0000313" key="4">
    <source>
        <dbReference type="Proteomes" id="UP001175353"/>
    </source>
</evidence>
<keyword evidence="4" id="KW-1185">Reference proteome</keyword>
<dbReference type="InterPro" id="IPR014710">
    <property type="entry name" value="RmlC-like_jellyroll"/>
</dbReference>
<evidence type="ECO:0000259" key="2">
    <source>
        <dbReference type="Pfam" id="PF07883"/>
    </source>
</evidence>
<keyword evidence="1" id="KW-0472">Membrane</keyword>
<comment type="caution">
    <text evidence="3">The sequence shown here is derived from an EMBL/GenBank/DDBJ whole genome shotgun (WGS) entry which is preliminary data.</text>
</comment>
<keyword evidence="1" id="KW-1133">Transmembrane helix</keyword>
<protein>
    <recommendedName>
        <fullName evidence="2">Cupin type-2 domain-containing protein</fullName>
    </recommendedName>
</protein>
<dbReference type="Gene3D" id="2.60.120.10">
    <property type="entry name" value="Jelly Rolls"/>
    <property type="match status" value="1"/>
</dbReference>
<dbReference type="CDD" id="cd02208">
    <property type="entry name" value="cupin_RmlC-like"/>
    <property type="match status" value="1"/>
</dbReference>
<accession>A0AAN6KEM5</accession>
<keyword evidence="1" id="KW-0812">Transmembrane</keyword>
<dbReference type="Proteomes" id="UP001175353">
    <property type="component" value="Unassembled WGS sequence"/>
</dbReference>
<organism evidence="3 4">
    <name type="scientific">Friedmanniomyces endolithicus</name>
    <dbReference type="NCBI Taxonomy" id="329885"/>
    <lineage>
        <taxon>Eukaryota</taxon>
        <taxon>Fungi</taxon>
        <taxon>Dikarya</taxon>
        <taxon>Ascomycota</taxon>
        <taxon>Pezizomycotina</taxon>
        <taxon>Dothideomycetes</taxon>
        <taxon>Dothideomycetidae</taxon>
        <taxon>Mycosphaerellales</taxon>
        <taxon>Teratosphaeriaceae</taxon>
        <taxon>Friedmanniomyces</taxon>
    </lineage>
</organism>